<comment type="subunit">
    <text evidence="6">Component of the Mediator complex.</text>
</comment>
<dbReference type="Gene3D" id="3.10.450.580">
    <property type="entry name" value="Mediator complex, subunit Med6"/>
    <property type="match status" value="1"/>
</dbReference>
<keyword evidence="4 6" id="KW-0804">Transcription</keyword>
<evidence type="ECO:0000313" key="7">
    <source>
        <dbReference type="EMBL" id="CAF1363347.1"/>
    </source>
</evidence>
<dbReference type="Proteomes" id="UP000663874">
    <property type="component" value="Unassembled WGS sequence"/>
</dbReference>
<dbReference type="InterPro" id="IPR007018">
    <property type="entry name" value="Mediator_Med6"/>
</dbReference>
<sequence>MSDSSWFQHFNTELSEETILAYFYQIGNPFYNRLSLNEQIYMKSLRKIEAIVQSNQFILLKFFFVSDS</sequence>
<dbReference type="GO" id="GO:0016592">
    <property type="term" value="C:mediator complex"/>
    <property type="evidence" value="ECO:0007669"/>
    <property type="project" value="InterPro"/>
</dbReference>
<evidence type="ECO:0000313" key="9">
    <source>
        <dbReference type="Proteomes" id="UP000663874"/>
    </source>
</evidence>
<comment type="similarity">
    <text evidence="2 6">Belongs to the Mediator complex subunit 6 family.</text>
</comment>
<evidence type="ECO:0000256" key="1">
    <source>
        <dbReference type="ARBA" id="ARBA00004123"/>
    </source>
</evidence>
<comment type="function">
    <text evidence="6">Component of the Mediator complex, a coactivator involved in the regulated transcription of nearly all RNA polymerase II-dependent genes. Mediator functions as a bridge to convey information from gene-specific regulatory proteins to the basal RNA polymerase II transcription machinery. Mediator is recruited to promoters by direct interactions with regulatory proteins and serves as a scaffold for the assembly of a functional preinitiation complex with RNA polymerase II and the general transcription factors.</text>
</comment>
<organism evidence="8 9">
    <name type="scientific">Rotaria sordida</name>
    <dbReference type="NCBI Taxonomy" id="392033"/>
    <lineage>
        <taxon>Eukaryota</taxon>
        <taxon>Metazoa</taxon>
        <taxon>Spiralia</taxon>
        <taxon>Gnathifera</taxon>
        <taxon>Rotifera</taxon>
        <taxon>Eurotatoria</taxon>
        <taxon>Bdelloidea</taxon>
        <taxon>Philodinida</taxon>
        <taxon>Philodinidae</taxon>
        <taxon>Rotaria</taxon>
    </lineage>
</organism>
<evidence type="ECO:0000256" key="5">
    <source>
        <dbReference type="ARBA" id="ARBA00023242"/>
    </source>
</evidence>
<evidence type="ECO:0000256" key="2">
    <source>
        <dbReference type="ARBA" id="ARBA00007526"/>
    </source>
</evidence>
<dbReference type="Pfam" id="PF04934">
    <property type="entry name" value="Med6"/>
    <property type="match status" value="1"/>
</dbReference>
<proteinExistence type="inferred from homology"/>
<accession>A0A819WA54</accession>
<dbReference type="EMBL" id="CAJOBE010010967">
    <property type="protein sequence ID" value="CAF4120595.1"/>
    <property type="molecule type" value="Genomic_DNA"/>
</dbReference>
<keyword evidence="6" id="KW-0010">Activator</keyword>
<protein>
    <recommendedName>
        <fullName evidence="6">Mediator of RNA polymerase II transcription subunit 6</fullName>
    </recommendedName>
    <alternativeName>
        <fullName evidence="6">Mediator complex subunit 6</fullName>
    </alternativeName>
</protein>
<keyword evidence="3 6" id="KW-0805">Transcription regulation</keyword>
<reference evidence="8" key="1">
    <citation type="submission" date="2021-02" db="EMBL/GenBank/DDBJ databases">
        <authorList>
            <person name="Nowell W R."/>
        </authorList>
    </citation>
    <scope>NUCLEOTIDE SEQUENCE</scope>
</reference>
<evidence type="ECO:0000256" key="3">
    <source>
        <dbReference type="ARBA" id="ARBA00023015"/>
    </source>
</evidence>
<keyword evidence="5 6" id="KW-0539">Nucleus</keyword>
<dbReference type="GO" id="GO:0006357">
    <property type="term" value="P:regulation of transcription by RNA polymerase II"/>
    <property type="evidence" value="ECO:0007669"/>
    <property type="project" value="InterPro"/>
</dbReference>
<dbReference type="InterPro" id="IPR038566">
    <property type="entry name" value="Mediator_Med6_sf"/>
</dbReference>
<comment type="caution">
    <text evidence="8">The sequence shown here is derived from an EMBL/GenBank/DDBJ whole genome shotgun (WGS) entry which is preliminary data.</text>
</comment>
<dbReference type="Proteomes" id="UP000663889">
    <property type="component" value="Unassembled WGS sequence"/>
</dbReference>
<dbReference type="EMBL" id="CAJNOU010002984">
    <property type="protein sequence ID" value="CAF1363347.1"/>
    <property type="molecule type" value="Genomic_DNA"/>
</dbReference>
<evidence type="ECO:0000256" key="4">
    <source>
        <dbReference type="ARBA" id="ARBA00023163"/>
    </source>
</evidence>
<dbReference type="AlphaFoldDB" id="A0A819WA54"/>
<dbReference type="GO" id="GO:0003712">
    <property type="term" value="F:transcription coregulator activity"/>
    <property type="evidence" value="ECO:0007669"/>
    <property type="project" value="InterPro"/>
</dbReference>
<evidence type="ECO:0000256" key="6">
    <source>
        <dbReference type="RuleBase" id="RU364143"/>
    </source>
</evidence>
<comment type="subcellular location">
    <subcellularLocation>
        <location evidence="1 6">Nucleus</location>
    </subcellularLocation>
</comment>
<gene>
    <name evidence="6" type="primary">MED6</name>
    <name evidence="8" type="ORF">FNK824_LOCUS32281</name>
    <name evidence="7" type="ORF">SEV965_LOCUS29495</name>
</gene>
<name>A0A819WA54_9BILA</name>
<evidence type="ECO:0000313" key="8">
    <source>
        <dbReference type="EMBL" id="CAF4120595.1"/>
    </source>
</evidence>